<sequence length="350" mass="39467">MARKARKPTDPVTRGAASADAARLLRALRERPQDFELFEALRRIECAFPQHPRLGQAARPQDEPVRLGQRASLDFAPRSVDALDETGGGRAPRLRTFPLGLFGPQGALPLHLTEYAIERERMDQDPTLAAFADLFHHRMIALWYRSWADARPTVHADRPDQDRFGGHVDALVGVGQPALRERDALAPDVRRYFAGRFAAQARNAEGLQAAIRTLFDVPLTVQSFFADWLDLPPDGRLGMGRQAARLGQEATMGAKFRNAQHRFRLRIGPLDLPRYREFLPGGRALRELVALVRHYCGDEYLWDLQLVLDRSQVPPPRLGKSQRMGQSLWMGDYRKPEHADDLVLQPALNA</sequence>
<dbReference type="InterPro" id="IPR010732">
    <property type="entry name" value="T6SS_TssG-like"/>
</dbReference>
<dbReference type="EMBL" id="CP013140">
    <property type="protein sequence ID" value="ALN57927.1"/>
    <property type="molecule type" value="Genomic_DNA"/>
</dbReference>
<dbReference type="STRING" id="69.GLE_2578"/>
<dbReference type="KEGG" id="lez:GLE_2578"/>
<dbReference type="Proteomes" id="UP000061569">
    <property type="component" value="Chromosome"/>
</dbReference>
<dbReference type="PANTHER" id="PTHR35564:SF4">
    <property type="entry name" value="CYTOPLASMIC PROTEIN"/>
    <property type="match status" value="1"/>
</dbReference>
<dbReference type="OrthoDB" id="1523296at2"/>
<dbReference type="PATRIC" id="fig|69.6.peg.2537"/>
<evidence type="ECO:0000313" key="1">
    <source>
        <dbReference type="EMBL" id="ALN57927.1"/>
    </source>
</evidence>
<dbReference type="AlphaFoldDB" id="A0A0S2DH07"/>
<dbReference type="NCBIfam" id="TIGR03347">
    <property type="entry name" value="VI_chp_1"/>
    <property type="match status" value="1"/>
</dbReference>
<evidence type="ECO:0000313" key="2">
    <source>
        <dbReference type="Proteomes" id="UP000061569"/>
    </source>
</evidence>
<dbReference type="Pfam" id="PF06996">
    <property type="entry name" value="T6SS_TssG"/>
    <property type="match status" value="1"/>
</dbReference>
<reference evidence="1 2" key="1">
    <citation type="submission" date="2015-11" db="EMBL/GenBank/DDBJ databases">
        <title>Genome sequences of Lysobacter enzymogenes strain C3 and Lysobacter antibioticus ATCC 29479.</title>
        <authorList>
            <person name="Kobayashi D.Y."/>
        </authorList>
    </citation>
    <scope>NUCLEOTIDE SEQUENCE [LARGE SCALE GENOMIC DNA]</scope>
    <source>
        <strain evidence="1 2">C3</strain>
    </source>
</reference>
<dbReference type="PANTHER" id="PTHR35564">
    <property type="match status" value="1"/>
</dbReference>
<name>A0A0S2DH07_LYSEN</name>
<organism evidence="1 2">
    <name type="scientific">Lysobacter enzymogenes</name>
    <dbReference type="NCBI Taxonomy" id="69"/>
    <lineage>
        <taxon>Bacteria</taxon>
        <taxon>Pseudomonadati</taxon>
        <taxon>Pseudomonadota</taxon>
        <taxon>Gammaproteobacteria</taxon>
        <taxon>Lysobacterales</taxon>
        <taxon>Lysobacteraceae</taxon>
        <taxon>Lysobacter</taxon>
    </lineage>
</organism>
<accession>A0A0S2DH07</accession>
<gene>
    <name evidence="1" type="ORF">GLE_2578</name>
</gene>
<proteinExistence type="predicted"/>
<protein>
    <submittedName>
        <fullName evidence="1">Type VI secretion protein, VC_A0111 family</fullName>
    </submittedName>
</protein>